<evidence type="ECO:0000313" key="5">
    <source>
        <dbReference type="Proteomes" id="UP001064971"/>
    </source>
</evidence>
<accession>A0ABM8AJ62</accession>
<evidence type="ECO:0000313" key="4">
    <source>
        <dbReference type="EMBL" id="BDP43839.1"/>
    </source>
</evidence>
<geneLocation type="plasmid" evidence="4 5">
    <name>pDAETH-1</name>
</geneLocation>
<feature type="domain" description="FAD/NAD(P)-binding" evidence="3">
    <location>
        <begin position="8"/>
        <end position="292"/>
    </location>
</feature>
<dbReference type="EMBL" id="AP026561">
    <property type="protein sequence ID" value="BDP43839.1"/>
    <property type="molecule type" value="Genomic_DNA"/>
</dbReference>
<proteinExistence type="predicted"/>
<dbReference type="PRINTS" id="PR00469">
    <property type="entry name" value="PNDRDTASEII"/>
</dbReference>
<keyword evidence="1" id="KW-0285">Flavoprotein</keyword>
<dbReference type="PANTHER" id="PTHR48105">
    <property type="entry name" value="THIOREDOXIN REDUCTASE 1-RELATED-RELATED"/>
    <property type="match status" value="1"/>
</dbReference>
<dbReference type="Proteomes" id="UP001064971">
    <property type="component" value="Plasmid pDAETH-1"/>
</dbReference>
<organism evidence="4 5">
    <name type="scientific">Deinococcus aetherius</name>
    <dbReference type="NCBI Taxonomy" id="200252"/>
    <lineage>
        <taxon>Bacteria</taxon>
        <taxon>Thermotogati</taxon>
        <taxon>Deinococcota</taxon>
        <taxon>Deinococci</taxon>
        <taxon>Deinococcales</taxon>
        <taxon>Deinococcaceae</taxon>
        <taxon>Deinococcus</taxon>
    </lineage>
</organism>
<dbReference type="RefSeq" id="WP_264777679.1">
    <property type="nucleotide sequence ID" value="NZ_AP026561.1"/>
</dbReference>
<dbReference type="InterPro" id="IPR023753">
    <property type="entry name" value="FAD/NAD-binding_dom"/>
</dbReference>
<dbReference type="InterPro" id="IPR050097">
    <property type="entry name" value="Ferredoxin-NADP_redctase_2"/>
</dbReference>
<dbReference type="Gene3D" id="3.50.50.60">
    <property type="entry name" value="FAD/NAD(P)-binding domain"/>
    <property type="match status" value="2"/>
</dbReference>
<evidence type="ECO:0000256" key="1">
    <source>
        <dbReference type="ARBA" id="ARBA00022630"/>
    </source>
</evidence>
<dbReference type="SUPFAM" id="SSF51905">
    <property type="entry name" value="FAD/NAD(P)-binding domain"/>
    <property type="match status" value="1"/>
</dbReference>
<dbReference type="Pfam" id="PF07992">
    <property type="entry name" value="Pyr_redox_2"/>
    <property type="match status" value="1"/>
</dbReference>
<dbReference type="PRINTS" id="PR00368">
    <property type="entry name" value="FADPNR"/>
</dbReference>
<protein>
    <submittedName>
        <fullName evidence="4">Pyridine nucleotide-disulfide oxidoreductase</fullName>
    </submittedName>
</protein>
<evidence type="ECO:0000259" key="3">
    <source>
        <dbReference type="Pfam" id="PF07992"/>
    </source>
</evidence>
<gene>
    <name evidence="4" type="ORF">DAETH_38080</name>
</gene>
<reference evidence="4" key="1">
    <citation type="submission" date="2022-07" db="EMBL/GenBank/DDBJ databases">
        <title>Complete Genome Sequence of the Radioresistant Bacterium Deinococcus aetherius ST0316, Isolated from the Air Dust collected in Lower Stratosphere above Japan.</title>
        <authorList>
            <person name="Satoh K."/>
            <person name="Hagiwara K."/>
            <person name="Katsumata K."/>
            <person name="Kubo A."/>
            <person name="Yokobori S."/>
            <person name="Yamagishi A."/>
            <person name="Oono Y."/>
            <person name="Narumi I."/>
        </authorList>
    </citation>
    <scope>NUCLEOTIDE SEQUENCE</scope>
    <source>
        <strain evidence="4">ST0316</strain>
        <plasmid evidence="4">pDAETH-1</plasmid>
    </source>
</reference>
<keyword evidence="4" id="KW-0614">Plasmid</keyword>
<name>A0ABM8AJ62_9DEIO</name>
<sequence length="322" mass="34350">MTEAPLHDTLIIGGGPAGLSAATHLAFHRRDVVVIDRASGPLRYTTTPLHNVPGFVGERGVDILKRLRGDAEGAGARLVRSNVTRVSGQEGDFTVETDVGTFRARTLLLATGVARHHPRVSGRFEPWLPYAAKGNTYYCPDCESPEVLGQDVLVIGVNSPVGAASVALTLSEFAREVRVLLTDSEELDEPWAGRLARRGITWQVGEIAAVEGKRGHLDALTLADGTRLTPEGVFVVGPKTPRNDLAVQLGLELSEKGHVKTGWRGQTNVPDVWAAGDVQPQTQQVSVALGSGNIAAVMIDQTLTRLGLRDLGREVTEALAAD</sequence>
<dbReference type="InterPro" id="IPR036188">
    <property type="entry name" value="FAD/NAD-bd_sf"/>
</dbReference>
<keyword evidence="2" id="KW-0560">Oxidoreductase</keyword>
<keyword evidence="5" id="KW-1185">Reference proteome</keyword>
<evidence type="ECO:0000256" key="2">
    <source>
        <dbReference type="ARBA" id="ARBA00023002"/>
    </source>
</evidence>